<dbReference type="RefSeq" id="WP_386754371.1">
    <property type="nucleotide sequence ID" value="NZ_JBHSNM010000002.1"/>
</dbReference>
<dbReference type="Gene3D" id="1.20.58.520">
    <property type="entry name" value="Amidohydrolase"/>
    <property type="match status" value="1"/>
</dbReference>
<keyword evidence="1" id="KW-0732">Signal</keyword>
<dbReference type="InterPro" id="IPR032466">
    <property type="entry name" value="Metal_Hydrolase"/>
</dbReference>
<feature type="signal peptide" evidence="1">
    <location>
        <begin position="1"/>
        <end position="21"/>
    </location>
</feature>
<feature type="chain" id="PRO_5045496460" evidence="1">
    <location>
        <begin position="22"/>
        <end position="433"/>
    </location>
</feature>
<gene>
    <name evidence="3" type="ORF">ACFPN1_08200</name>
</gene>
<dbReference type="PANTHER" id="PTHR43135">
    <property type="entry name" value="ALPHA-D-RIBOSE 1-METHYLPHOSPHONATE 5-TRIPHOSPHATE DIPHOSPHATASE"/>
    <property type="match status" value="1"/>
</dbReference>
<dbReference type="SUPFAM" id="SSF51556">
    <property type="entry name" value="Metallo-dependent hydrolases"/>
    <property type="match status" value="1"/>
</dbReference>
<dbReference type="Gene3D" id="3.30.110.90">
    <property type="entry name" value="Amidohydrolase"/>
    <property type="match status" value="1"/>
</dbReference>
<sequence length="433" mass="46361">MGLLSRLAVVLLACAALPAQAVEYLELTDFHLVDGTGAPPREVRRLVARDGIIVAIDEDGRVPEPEPDARWLRIGLHGAWVMPGLIDTHVHVARFPDARPHAEAILRSAVRGGVTAVRDLAGDARALAELERATGTGEFIGPQVVYSALFGGADIYKDGPTTEMAEGRAPGSAPWTRAVNAGTDLRQAVAEAKGTGATNIKLYGDMDAKLVRRIIAEARRQGLLTTAHATVFPAGPGDLVEAGVGSLAHAPYLVWEGAASIPGDYRKRTEGPWSSVAPDDPRLLALYRRMAARGVFLDATLYVYKAMRNYSPDVQADWTDAAFAWAAKATRLAHQAGVRVTTGTDWFEPRDEFDLPHTHEELALLVEAAGFTPMEAIVAATRNGAAALGLDSRGTVQVDKVADLLVLDASPLDDIRNTTRIRMTVVRGKPVSP</sequence>
<accession>A0ABW0SMC4</accession>
<dbReference type="SUPFAM" id="SSF51338">
    <property type="entry name" value="Composite domain of metallo-dependent hydrolases"/>
    <property type="match status" value="1"/>
</dbReference>
<evidence type="ECO:0000256" key="1">
    <source>
        <dbReference type="SAM" id="SignalP"/>
    </source>
</evidence>
<dbReference type="InterPro" id="IPR011059">
    <property type="entry name" value="Metal-dep_hydrolase_composite"/>
</dbReference>
<dbReference type="PANTHER" id="PTHR43135:SF3">
    <property type="entry name" value="ALPHA-D-RIBOSE 1-METHYLPHOSPHONATE 5-TRIPHOSPHATE DIPHOSPHATASE"/>
    <property type="match status" value="1"/>
</dbReference>
<dbReference type="Gene3D" id="2.30.40.10">
    <property type="entry name" value="Urease, subunit C, domain 1"/>
    <property type="match status" value="1"/>
</dbReference>
<dbReference type="Gene3D" id="3.40.50.10910">
    <property type="entry name" value="Amidohydrolase"/>
    <property type="match status" value="1"/>
</dbReference>
<evidence type="ECO:0000259" key="2">
    <source>
        <dbReference type="Pfam" id="PF01979"/>
    </source>
</evidence>
<name>A0ABW0SMC4_9GAMM</name>
<dbReference type="Pfam" id="PF01979">
    <property type="entry name" value="Amidohydro_1"/>
    <property type="match status" value="1"/>
</dbReference>
<dbReference type="EMBL" id="JBHSNM010000002">
    <property type="protein sequence ID" value="MFC5570036.1"/>
    <property type="molecule type" value="Genomic_DNA"/>
</dbReference>
<keyword evidence="4" id="KW-1185">Reference proteome</keyword>
<reference evidence="4" key="1">
    <citation type="journal article" date="2019" name="Int. J. Syst. Evol. Microbiol.">
        <title>The Global Catalogue of Microorganisms (GCM) 10K type strain sequencing project: providing services to taxonomists for standard genome sequencing and annotation.</title>
        <authorList>
            <consortium name="The Broad Institute Genomics Platform"/>
            <consortium name="The Broad Institute Genome Sequencing Center for Infectious Disease"/>
            <person name="Wu L."/>
            <person name="Ma J."/>
        </authorList>
    </citation>
    <scope>NUCLEOTIDE SEQUENCE [LARGE SCALE GENOMIC DNA]</scope>
    <source>
        <strain evidence="4">KACC 11407</strain>
    </source>
</reference>
<proteinExistence type="predicted"/>
<evidence type="ECO:0000313" key="4">
    <source>
        <dbReference type="Proteomes" id="UP001596036"/>
    </source>
</evidence>
<feature type="domain" description="Amidohydrolase-related" evidence="2">
    <location>
        <begin position="80"/>
        <end position="431"/>
    </location>
</feature>
<evidence type="ECO:0000313" key="3">
    <source>
        <dbReference type="EMBL" id="MFC5570036.1"/>
    </source>
</evidence>
<protein>
    <submittedName>
        <fullName evidence="3">Amidohydrolase family protein</fullName>
    </submittedName>
</protein>
<dbReference type="InterPro" id="IPR051781">
    <property type="entry name" value="Metallo-dep_Hydrolase"/>
</dbReference>
<dbReference type="Proteomes" id="UP001596036">
    <property type="component" value="Unassembled WGS sequence"/>
</dbReference>
<organism evidence="3 4">
    <name type="scientific">Lysobacter yangpyeongensis</name>
    <dbReference type="NCBI Taxonomy" id="346182"/>
    <lineage>
        <taxon>Bacteria</taxon>
        <taxon>Pseudomonadati</taxon>
        <taxon>Pseudomonadota</taxon>
        <taxon>Gammaproteobacteria</taxon>
        <taxon>Lysobacterales</taxon>
        <taxon>Lysobacteraceae</taxon>
        <taxon>Lysobacter</taxon>
    </lineage>
</organism>
<dbReference type="InterPro" id="IPR006680">
    <property type="entry name" value="Amidohydro-rel"/>
</dbReference>
<comment type="caution">
    <text evidence="3">The sequence shown here is derived from an EMBL/GenBank/DDBJ whole genome shotgun (WGS) entry which is preliminary data.</text>
</comment>